<organism evidence="1 2">
    <name type="scientific">Lactococcus lactis</name>
    <dbReference type="NCBI Taxonomy" id="1358"/>
    <lineage>
        <taxon>Bacteria</taxon>
        <taxon>Bacillati</taxon>
        <taxon>Bacillota</taxon>
        <taxon>Bacilli</taxon>
        <taxon>Lactobacillales</taxon>
        <taxon>Streptococcaceae</taxon>
        <taxon>Lactococcus</taxon>
    </lineage>
</organism>
<evidence type="ECO:0000313" key="2">
    <source>
        <dbReference type="Proteomes" id="UP001207687"/>
    </source>
</evidence>
<proteinExistence type="predicted"/>
<comment type="caution">
    <text evidence="1">The sequence shown here is derived from an EMBL/GenBank/DDBJ whole genome shotgun (WGS) entry which is preliminary data.</text>
</comment>
<sequence length="90" mass="10364">MNLDIKLPCEKAFEAFTDTITFYKRKYGEGNVKIKDDLGNTIIQAKIVKLSKTGDISELIELTCLNIHEKTTIRLIHYSKLNISFEINEE</sequence>
<gene>
    <name evidence="1" type="ORF">M2256_000360</name>
</gene>
<dbReference type="Proteomes" id="UP001207687">
    <property type="component" value="Unassembled WGS sequence"/>
</dbReference>
<accession>A0AAW5TM60</accession>
<protein>
    <submittedName>
        <fullName evidence="1">Uncharacterized protein</fullName>
    </submittedName>
</protein>
<dbReference type="AlphaFoldDB" id="A0AAW5TM60"/>
<dbReference type="EMBL" id="JAOQNN010000001">
    <property type="protein sequence ID" value="MCW2279902.1"/>
    <property type="molecule type" value="Genomic_DNA"/>
</dbReference>
<name>A0AAW5TM60_9LACT</name>
<reference evidence="1" key="1">
    <citation type="submission" date="2023-08" db="EMBL/GenBank/DDBJ databases">
        <title>Genomic analyses of the natural microbiome of Caenorhabditis elegans.</title>
        <authorList>
            <person name="Samuel B."/>
        </authorList>
    </citation>
    <scope>NUCLEOTIDE SEQUENCE</scope>
    <source>
        <strain evidence="1">BIGb0220</strain>
    </source>
</reference>
<dbReference type="RefSeq" id="WP_264653689.1">
    <property type="nucleotide sequence ID" value="NZ_JAOQNN010000001.1"/>
</dbReference>
<evidence type="ECO:0000313" key="1">
    <source>
        <dbReference type="EMBL" id="MCW2279902.1"/>
    </source>
</evidence>